<evidence type="ECO:0000256" key="1">
    <source>
        <dbReference type="SAM" id="Phobius"/>
    </source>
</evidence>
<proteinExistence type="predicted"/>
<gene>
    <name evidence="2" type="ORF">L484_016683</name>
</gene>
<keyword evidence="1" id="KW-0472">Membrane</keyword>
<sequence length="106" mass="12302">MPDFGLAAPFSLLNHVVAKPLFLAKSLPSHASPLRNMATATPFSFTRSRPRRTTFFTRSRLHHELALWSFVLLDFLVLGWVMVASFVLNFVLWNFVIFWLDLYLIF</sequence>
<dbReference type="Proteomes" id="UP000030645">
    <property type="component" value="Unassembled WGS sequence"/>
</dbReference>
<protein>
    <submittedName>
        <fullName evidence="2">Uncharacterized protein</fullName>
    </submittedName>
</protein>
<name>W9S540_9ROSA</name>
<evidence type="ECO:0000313" key="3">
    <source>
        <dbReference type="Proteomes" id="UP000030645"/>
    </source>
</evidence>
<keyword evidence="3" id="KW-1185">Reference proteome</keyword>
<dbReference type="AlphaFoldDB" id="W9S540"/>
<keyword evidence="1" id="KW-0812">Transmembrane</keyword>
<reference evidence="3" key="1">
    <citation type="submission" date="2013-01" db="EMBL/GenBank/DDBJ databases">
        <title>Draft Genome Sequence of a Mulberry Tree, Morus notabilis C.K. Schneid.</title>
        <authorList>
            <person name="He N."/>
            <person name="Zhao S."/>
        </authorList>
    </citation>
    <scope>NUCLEOTIDE SEQUENCE</scope>
</reference>
<organism evidence="2 3">
    <name type="scientific">Morus notabilis</name>
    <dbReference type="NCBI Taxonomy" id="981085"/>
    <lineage>
        <taxon>Eukaryota</taxon>
        <taxon>Viridiplantae</taxon>
        <taxon>Streptophyta</taxon>
        <taxon>Embryophyta</taxon>
        <taxon>Tracheophyta</taxon>
        <taxon>Spermatophyta</taxon>
        <taxon>Magnoliopsida</taxon>
        <taxon>eudicotyledons</taxon>
        <taxon>Gunneridae</taxon>
        <taxon>Pentapetalae</taxon>
        <taxon>rosids</taxon>
        <taxon>fabids</taxon>
        <taxon>Rosales</taxon>
        <taxon>Moraceae</taxon>
        <taxon>Moreae</taxon>
        <taxon>Morus</taxon>
    </lineage>
</organism>
<feature type="transmembrane region" description="Helical" evidence="1">
    <location>
        <begin position="67"/>
        <end position="100"/>
    </location>
</feature>
<evidence type="ECO:0000313" key="2">
    <source>
        <dbReference type="EMBL" id="EXB89122.1"/>
    </source>
</evidence>
<keyword evidence="1" id="KW-1133">Transmembrane helix</keyword>
<dbReference type="EMBL" id="KE345003">
    <property type="protein sequence ID" value="EXB89122.1"/>
    <property type="molecule type" value="Genomic_DNA"/>
</dbReference>
<accession>W9S540</accession>